<dbReference type="Proteomes" id="UP000734854">
    <property type="component" value="Unassembled WGS sequence"/>
</dbReference>
<reference evidence="2 3" key="1">
    <citation type="submission" date="2020-08" db="EMBL/GenBank/DDBJ databases">
        <title>Plant Genome Project.</title>
        <authorList>
            <person name="Zhang R.-G."/>
        </authorList>
    </citation>
    <scope>NUCLEOTIDE SEQUENCE [LARGE SCALE GENOMIC DNA]</scope>
    <source>
        <tissue evidence="2">Rhizome</tissue>
    </source>
</reference>
<evidence type="ECO:0000313" key="2">
    <source>
        <dbReference type="EMBL" id="KAG6519746.1"/>
    </source>
</evidence>
<feature type="compositionally biased region" description="Acidic residues" evidence="1">
    <location>
        <begin position="27"/>
        <end position="38"/>
    </location>
</feature>
<dbReference type="PANTHER" id="PTHR38371">
    <property type="entry name" value="RHO GTPASE-ACTIVATING PROTEIN"/>
    <property type="match status" value="1"/>
</dbReference>
<feature type="region of interest" description="Disordered" evidence="1">
    <location>
        <begin position="384"/>
        <end position="424"/>
    </location>
</feature>
<feature type="compositionally biased region" description="Basic residues" evidence="1">
    <location>
        <begin position="491"/>
        <end position="504"/>
    </location>
</feature>
<dbReference type="PANTHER" id="PTHR38371:SF1">
    <property type="entry name" value="RHO GTPASE-ACTIVATING PROTEIN"/>
    <property type="match status" value="1"/>
</dbReference>
<evidence type="ECO:0000256" key="1">
    <source>
        <dbReference type="SAM" id="MobiDB-lite"/>
    </source>
</evidence>
<name>A0A8J5H2Q7_ZINOF</name>
<evidence type="ECO:0000313" key="3">
    <source>
        <dbReference type="Proteomes" id="UP000734854"/>
    </source>
</evidence>
<feature type="compositionally biased region" description="Basic and acidic residues" evidence="1">
    <location>
        <begin position="389"/>
        <end position="398"/>
    </location>
</feature>
<proteinExistence type="predicted"/>
<protein>
    <submittedName>
        <fullName evidence="2">Uncharacterized protein</fullName>
    </submittedName>
</protein>
<feature type="compositionally biased region" description="Low complexity" evidence="1">
    <location>
        <begin position="104"/>
        <end position="113"/>
    </location>
</feature>
<feature type="compositionally biased region" description="Basic and acidic residues" evidence="1">
    <location>
        <begin position="56"/>
        <end position="76"/>
    </location>
</feature>
<keyword evidence="3" id="KW-1185">Reference proteome</keyword>
<gene>
    <name evidence="2" type="ORF">ZIOFF_023254</name>
</gene>
<dbReference type="AlphaFoldDB" id="A0A8J5H2Q7"/>
<dbReference type="EMBL" id="JACMSC010000006">
    <property type="protein sequence ID" value="KAG6519746.1"/>
    <property type="molecule type" value="Genomic_DNA"/>
</dbReference>
<comment type="caution">
    <text evidence="2">The sequence shown here is derived from an EMBL/GenBank/DDBJ whole genome shotgun (WGS) entry which is preliminary data.</text>
</comment>
<organism evidence="2 3">
    <name type="scientific">Zingiber officinale</name>
    <name type="common">Ginger</name>
    <name type="synonym">Amomum zingiber</name>
    <dbReference type="NCBI Taxonomy" id="94328"/>
    <lineage>
        <taxon>Eukaryota</taxon>
        <taxon>Viridiplantae</taxon>
        <taxon>Streptophyta</taxon>
        <taxon>Embryophyta</taxon>
        <taxon>Tracheophyta</taxon>
        <taxon>Spermatophyta</taxon>
        <taxon>Magnoliopsida</taxon>
        <taxon>Liliopsida</taxon>
        <taxon>Zingiberales</taxon>
        <taxon>Zingiberaceae</taxon>
        <taxon>Zingiber</taxon>
    </lineage>
</organism>
<feature type="region of interest" description="Disordered" evidence="1">
    <location>
        <begin position="483"/>
        <end position="504"/>
    </location>
</feature>
<feature type="region of interest" description="Disordered" evidence="1">
    <location>
        <begin position="22"/>
        <end position="153"/>
    </location>
</feature>
<sequence>MNDRFRMDDFTAPSFSLGLDLDIADLSTEDEEGNDNGEEERRPLFPVPSPAVEDPSFERFPEHGFVEGEPSGHEEIPASEAVQETPLPAFKRLRRGPPPPPSRRIPSPIAHSPICDDGGTMNGDISPEDDDIEAFSSPEDNPSRDKYSSVRSHITSRSSKFSLQKNGILTNQSTMKLNKPRITTASEDITSTVSHENCNKIFFQNSNISPLRKIYLLSSDSDNPLSDDECKYNKIVDANRLMEKKLISKNEQHKSLRYEKSKKDSFWEDLSPKKSISLSTPALDQFCEDYFKSTKDLESGRNREEDMVFCSSRVTDTKRQRNIIGNAEQNCNLPNAEPPSFQYFYHNDLRIQMLVKQRLPYFIPLGTEVQKQLGTRNINYMNQFGARDTPSDARKTSKQDVAGSSKKRRKAKDANLKEPNASGGWACPKKSAVSVIPKDAGKRRVHASGHQSGHWFTDESGRKVYVTKDGVELSGQQAYRQYRKESGAGFRKSKKKAATKRKMK</sequence>
<dbReference type="OrthoDB" id="1671977at2759"/>
<accession>A0A8J5H2Q7</accession>